<evidence type="ECO:0000256" key="2">
    <source>
        <dbReference type="ARBA" id="ARBA00022475"/>
    </source>
</evidence>
<evidence type="ECO:0000256" key="3">
    <source>
        <dbReference type="ARBA" id="ARBA00022692"/>
    </source>
</evidence>
<keyword evidence="5 7" id="KW-0472">Membrane</keyword>
<protein>
    <submittedName>
        <fullName evidence="10">ABC transporter permease</fullName>
    </submittedName>
</protein>
<comment type="subcellular location">
    <subcellularLocation>
        <location evidence="1">Cell membrane</location>
        <topology evidence="1">Multi-pass membrane protein</topology>
    </subcellularLocation>
</comment>
<gene>
    <name evidence="10" type="ORF">ACFP85_03095</name>
</gene>
<dbReference type="PANTHER" id="PTHR30572:SF4">
    <property type="entry name" value="ABC TRANSPORTER PERMEASE YTRF"/>
    <property type="match status" value="1"/>
</dbReference>
<feature type="domain" description="ABC3 transporter permease C-terminal" evidence="8">
    <location>
        <begin position="293"/>
        <end position="405"/>
    </location>
</feature>
<dbReference type="Pfam" id="PF12704">
    <property type="entry name" value="MacB_PCD"/>
    <property type="match status" value="1"/>
</dbReference>
<organism evidence="10 11">
    <name type="scientific">Pseudobowmanella zhangzhouensis</name>
    <dbReference type="NCBI Taxonomy" id="1537679"/>
    <lineage>
        <taxon>Bacteria</taxon>
        <taxon>Pseudomonadati</taxon>
        <taxon>Pseudomonadota</taxon>
        <taxon>Gammaproteobacteria</taxon>
        <taxon>Alteromonadales</taxon>
        <taxon>Alteromonadaceae</taxon>
    </lineage>
</organism>
<feature type="transmembrane region" description="Helical" evidence="7">
    <location>
        <begin position="335"/>
        <end position="359"/>
    </location>
</feature>
<proteinExistence type="inferred from homology"/>
<sequence length="412" mass="44184">MTQFRPLILEALQELASHKLRTLLTLLGMIFGVGAVIAMLNIGEGAEREALKLIDSMGLRNLIVEGKKFDDAELKEIRQESLGLTLADVNAAAQTLPFVVDHSAERQIKTQSVYSDFASADVDVVGVTASHFALSNMRPQAGRLLSEQDNAELAQVAVLGASAARQLFPGQDAVGEFVKINHLWAQVVGVLDEPYLGKDEFQGVKIGGDATRIFVPLATSLKKLNGPELASELDVIKLKIADDTDPMVAAKAVAQLFKLRHGEAEDYQMVIPAALLAQQKQTQQIFNIVMACVAGISLLVGGIGIMNIMLANVLERTKEIGLLRAVGATRQNIKMQFIAESFTISVLGGLLGVFFGLVLSEIIGFYSGWAVSWSMLAIFLSLGICLAVGVGFGVFPAIKASQLSPIEALHSD</sequence>
<keyword evidence="4 7" id="KW-1133">Transmembrane helix</keyword>
<evidence type="ECO:0000256" key="5">
    <source>
        <dbReference type="ARBA" id="ARBA00023136"/>
    </source>
</evidence>
<accession>A0ABW1XFY4</accession>
<reference evidence="11" key="1">
    <citation type="journal article" date="2019" name="Int. J. Syst. Evol. Microbiol.">
        <title>The Global Catalogue of Microorganisms (GCM) 10K type strain sequencing project: providing services to taxonomists for standard genome sequencing and annotation.</title>
        <authorList>
            <consortium name="The Broad Institute Genomics Platform"/>
            <consortium name="The Broad Institute Genome Sequencing Center for Infectious Disease"/>
            <person name="Wu L."/>
            <person name="Ma J."/>
        </authorList>
    </citation>
    <scope>NUCLEOTIDE SEQUENCE [LARGE SCALE GENOMIC DNA]</scope>
    <source>
        <strain evidence="11">CGMCC 1.16031</strain>
    </source>
</reference>
<evidence type="ECO:0000256" key="7">
    <source>
        <dbReference type="SAM" id="Phobius"/>
    </source>
</evidence>
<evidence type="ECO:0000256" key="4">
    <source>
        <dbReference type="ARBA" id="ARBA00022989"/>
    </source>
</evidence>
<keyword evidence="2" id="KW-1003">Cell membrane</keyword>
<keyword evidence="11" id="KW-1185">Reference proteome</keyword>
<feature type="transmembrane region" description="Helical" evidence="7">
    <location>
        <begin position="288"/>
        <end position="314"/>
    </location>
</feature>
<feature type="transmembrane region" description="Helical" evidence="7">
    <location>
        <begin position="371"/>
        <end position="395"/>
    </location>
</feature>
<comment type="similarity">
    <text evidence="6">Belongs to the ABC-4 integral membrane protein family.</text>
</comment>
<evidence type="ECO:0000256" key="6">
    <source>
        <dbReference type="ARBA" id="ARBA00038076"/>
    </source>
</evidence>
<feature type="transmembrane region" description="Helical" evidence="7">
    <location>
        <begin position="20"/>
        <end position="42"/>
    </location>
</feature>
<evidence type="ECO:0000313" key="10">
    <source>
        <dbReference type="EMBL" id="MFC6439141.1"/>
    </source>
</evidence>
<evidence type="ECO:0000259" key="8">
    <source>
        <dbReference type="Pfam" id="PF02687"/>
    </source>
</evidence>
<dbReference type="RefSeq" id="WP_131259253.1">
    <property type="nucleotide sequence ID" value="NZ_JBHSUS010000001.1"/>
</dbReference>
<dbReference type="PANTHER" id="PTHR30572">
    <property type="entry name" value="MEMBRANE COMPONENT OF TRANSPORTER-RELATED"/>
    <property type="match status" value="1"/>
</dbReference>
<dbReference type="InterPro" id="IPR050250">
    <property type="entry name" value="Macrolide_Exporter_MacB"/>
</dbReference>
<dbReference type="Pfam" id="PF02687">
    <property type="entry name" value="FtsX"/>
    <property type="match status" value="1"/>
</dbReference>
<evidence type="ECO:0000256" key="1">
    <source>
        <dbReference type="ARBA" id="ARBA00004651"/>
    </source>
</evidence>
<evidence type="ECO:0000259" key="9">
    <source>
        <dbReference type="Pfam" id="PF12704"/>
    </source>
</evidence>
<comment type="caution">
    <text evidence="10">The sequence shown here is derived from an EMBL/GenBank/DDBJ whole genome shotgun (WGS) entry which is preliminary data.</text>
</comment>
<name>A0ABW1XFY4_9ALTE</name>
<keyword evidence="3 7" id="KW-0812">Transmembrane</keyword>
<evidence type="ECO:0000313" key="11">
    <source>
        <dbReference type="Proteomes" id="UP001596364"/>
    </source>
</evidence>
<dbReference type="EMBL" id="JBHSUS010000001">
    <property type="protein sequence ID" value="MFC6439141.1"/>
    <property type="molecule type" value="Genomic_DNA"/>
</dbReference>
<dbReference type="InterPro" id="IPR003838">
    <property type="entry name" value="ABC3_permease_C"/>
</dbReference>
<dbReference type="InterPro" id="IPR025857">
    <property type="entry name" value="MacB_PCD"/>
</dbReference>
<feature type="domain" description="MacB-like periplasmic core" evidence="9">
    <location>
        <begin position="22"/>
        <end position="255"/>
    </location>
</feature>
<dbReference type="Proteomes" id="UP001596364">
    <property type="component" value="Unassembled WGS sequence"/>
</dbReference>